<protein>
    <submittedName>
        <fullName evidence="2">Uncharacterized protein LOC109686550</fullName>
    </submittedName>
</protein>
<feature type="region of interest" description="Disordered" evidence="1">
    <location>
        <begin position="303"/>
        <end position="322"/>
    </location>
</feature>
<dbReference type="AlphaFoldDB" id="A0A8B7UJJ4"/>
<feature type="region of interest" description="Disordered" evidence="1">
    <location>
        <begin position="54"/>
        <end position="85"/>
    </location>
</feature>
<organism evidence="2">
    <name type="scientific">Castor canadensis</name>
    <name type="common">American beaver</name>
    <dbReference type="NCBI Taxonomy" id="51338"/>
    <lineage>
        <taxon>Eukaryota</taxon>
        <taxon>Metazoa</taxon>
        <taxon>Chordata</taxon>
        <taxon>Craniata</taxon>
        <taxon>Vertebrata</taxon>
        <taxon>Euteleostomi</taxon>
        <taxon>Mammalia</taxon>
        <taxon>Eutheria</taxon>
        <taxon>Euarchontoglires</taxon>
        <taxon>Glires</taxon>
        <taxon>Rodentia</taxon>
        <taxon>Castorimorpha</taxon>
        <taxon>Castoridae</taxon>
        <taxon>Castor</taxon>
    </lineage>
</organism>
<feature type="compositionally biased region" description="Basic residues" evidence="1">
    <location>
        <begin position="57"/>
        <end position="73"/>
    </location>
</feature>
<dbReference type="KEGG" id="ccan:109686550"/>
<name>A0A8B7UJJ4_CASCN</name>
<dbReference type="RefSeq" id="XP_020019487.1">
    <property type="nucleotide sequence ID" value="XM_020163898.1"/>
</dbReference>
<sequence>MGLAASYRKDLLMLNLFVHVYISQHKHYNSLSLQQAGIKGCLCACVGAEPSPAHVRAPGRRRAPRRAGGKARGKPPAASRCGGGRTGGVWNSPAAILRSALRPGCLAAAWLGPFTQCRTERFPRLPERGAAPRGGAGNSRGLSGGALAGSAVPSSSFPGRAGALDTASADQAARVGGVAGAPRPAGGERGLRDCSSPAARRAGRPSRPRSRPPPLRGLRLLPSHTLPGRPGPQAFPALLLPLSTFAPARVLLLPAGLAASGASPFPRALLSHTRALACWAAPFSPACPLTPPSGGGGLMSLQHHAAAAEEGESYTRTEKHSS</sequence>
<feature type="compositionally biased region" description="Basic and acidic residues" evidence="1">
    <location>
        <begin position="313"/>
        <end position="322"/>
    </location>
</feature>
<accession>A0A8B7UJJ4</accession>
<feature type="region of interest" description="Disordered" evidence="1">
    <location>
        <begin position="177"/>
        <end position="229"/>
    </location>
</feature>
<evidence type="ECO:0000256" key="1">
    <source>
        <dbReference type="SAM" id="MobiDB-lite"/>
    </source>
</evidence>
<feature type="compositionally biased region" description="Basic residues" evidence="1">
    <location>
        <begin position="201"/>
        <end position="210"/>
    </location>
</feature>
<evidence type="ECO:0000313" key="2">
    <source>
        <dbReference type="RefSeq" id="XP_020019487.1"/>
    </source>
</evidence>
<proteinExistence type="predicted"/>
<gene>
    <name evidence="2" type="primary">LOC109686550</name>
</gene>
<feature type="region of interest" description="Disordered" evidence="1">
    <location>
        <begin position="125"/>
        <end position="165"/>
    </location>
</feature>
<feature type="compositionally biased region" description="Gly residues" evidence="1">
    <location>
        <begin position="132"/>
        <end position="147"/>
    </location>
</feature>
<reference evidence="2" key="1">
    <citation type="submission" date="2025-08" db="UniProtKB">
        <authorList>
            <consortium name="RefSeq"/>
        </authorList>
    </citation>
    <scope>IDENTIFICATION</scope>
    <source>
        <tissue evidence="2">Leukocyte</tissue>
    </source>
</reference>